<name>A0A5B7KFL4_PORTR</name>
<protein>
    <submittedName>
        <fullName evidence="2">Uncharacterized protein</fullName>
    </submittedName>
</protein>
<feature type="compositionally biased region" description="Low complexity" evidence="1">
    <location>
        <begin position="23"/>
        <end position="36"/>
    </location>
</feature>
<comment type="caution">
    <text evidence="2">The sequence shown here is derived from an EMBL/GenBank/DDBJ whole genome shotgun (WGS) entry which is preliminary data.</text>
</comment>
<gene>
    <name evidence="2" type="ORF">E2C01_101725</name>
</gene>
<organism evidence="2 3">
    <name type="scientific">Portunus trituberculatus</name>
    <name type="common">Swimming crab</name>
    <name type="synonym">Neptunus trituberculatus</name>
    <dbReference type="NCBI Taxonomy" id="210409"/>
    <lineage>
        <taxon>Eukaryota</taxon>
        <taxon>Metazoa</taxon>
        <taxon>Ecdysozoa</taxon>
        <taxon>Arthropoda</taxon>
        <taxon>Crustacea</taxon>
        <taxon>Multicrustacea</taxon>
        <taxon>Malacostraca</taxon>
        <taxon>Eumalacostraca</taxon>
        <taxon>Eucarida</taxon>
        <taxon>Decapoda</taxon>
        <taxon>Pleocyemata</taxon>
        <taxon>Brachyura</taxon>
        <taxon>Eubrachyura</taxon>
        <taxon>Portunoidea</taxon>
        <taxon>Portunidae</taxon>
        <taxon>Portuninae</taxon>
        <taxon>Portunus</taxon>
    </lineage>
</organism>
<evidence type="ECO:0000313" key="3">
    <source>
        <dbReference type="Proteomes" id="UP000324222"/>
    </source>
</evidence>
<dbReference type="AlphaFoldDB" id="A0A5B7KFL4"/>
<dbReference type="EMBL" id="VSRR010148582">
    <property type="protein sequence ID" value="MPD05950.1"/>
    <property type="molecule type" value="Genomic_DNA"/>
</dbReference>
<dbReference type="Proteomes" id="UP000324222">
    <property type="component" value="Unassembled WGS sequence"/>
</dbReference>
<evidence type="ECO:0000256" key="1">
    <source>
        <dbReference type="SAM" id="MobiDB-lite"/>
    </source>
</evidence>
<accession>A0A5B7KFL4</accession>
<feature type="compositionally biased region" description="Basic and acidic residues" evidence="1">
    <location>
        <begin position="65"/>
        <end position="76"/>
    </location>
</feature>
<feature type="region of interest" description="Disordered" evidence="1">
    <location>
        <begin position="1"/>
        <end position="43"/>
    </location>
</feature>
<evidence type="ECO:0000313" key="2">
    <source>
        <dbReference type="EMBL" id="MPD05950.1"/>
    </source>
</evidence>
<sequence length="88" mass="9895">MNTLSSVTQTGLFPQAQQAQKNRSGSGRSGKGQQSKGHTRQMQRWFIASFHCPVTKTITTKQNKNNKEYEFDDTNRHNLAASSEHALD</sequence>
<reference evidence="2 3" key="1">
    <citation type="submission" date="2019-05" db="EMBL/GenBank/DDBJ databases">
        <title>Another draft genome of Portunus trituberculatus and its Hox gene families provides insights of decapod evolution.</title>
        <authorList>
            <person name="Jeong J.-H."/>
            <person name="Song I."/>
            <person name="Kim S."/>
            <person name="Choi T."/>
            <person name="Kim D."/>
            <person name="Ryu S."/>
            <person name="Kim W."/>
        </authorList>
    </citation>
    <scope>NUCLEOTIDE SEQUENCE [LARGE SCALE GENOMIC DNA]</scope>
    <source>
        <tissue evidence="2">Muscle</tissue>
    </source>
</reference>
<feature type="compositionally biased region" description="Polar residues" evidence="1">
    <location>
        <begin position="1"/>
        <end position="22"/>
    </location>
</feature>
<proteinExistence type="predicted"/>
<keyword evidence="3" id="KW-1185">Reference proteome</keyword>
<feature type="region of interest" description="Disordered" evidence="1">
    <location>
        <begin position="58"/>
        <end position="88"/>
    </location>
</feature>